<keyword evidence="1" id="KW-0614">Plasmid</keyword>
<keyword evidence="2" id="KW-1185">Reference proteome</keyword>
<gene>
    <name evidence="1" type="ORF">SYYSPA8_37410</name>
</gene>
<reference evidence="1 2" key="1">
    <citation type="submission" date="2022-10" db="EMBL/GenBank/DDBJ databases">
        <title>Draft genome sequence of Streptomyces sp. YSPA8.</title>
        <authorList>
            <person name="Moriuchi R."/>
            <person name="Dohra H."/>
            <person name="Yamamura H."/>
            <person name="Kodani S."/>
        </authorList>
    </citation>
    <scope>NUCLEOTIDE SEQUENCE [LARGE SCALE GENOMIC DNA]</scope>
    <source>
        <strain evidence="1 2">YSPA8</strain>
        <plasmid evidence="1 2">pYSPA8-2</plasmid>
    </source>
</reference>
<dbReference type="RefSeq" id="WP_323452023.1">
    <property type="nucleotide sequence ID" value="NZ_LC735415.1"/>
</dbReference>
<accession>A0AA86IVP8</accession>
<proteinExistence type="predicted"/>
<protein>
    <submittedName>
        <fullName evidence="1">Uncharacterized protein</fullName>
    </submittedName>
</protein>
<dbReference type="EMBL" id="LC735415">
    <property type="protein sequence ID" value="BDT39600.1"/>
    <property type="molecule type" value="Genomic_DNA"/>
</dbReference>
<geneLocation type="plasmid" evidence="1 2">
    <name>pYSPA8-2</name>
</geneLocation>
<sequence length="175" mass="19227">MSNTLLRPDGWLVLGLPWPEKTQDGWGECALAIAPQMIPRHLVSKGAGIALDLATGLARDQNEGPGKAVFFSDVTLWLDKQGKDWADFGADYEAVIDELVKAPVPQLYMTLVQKAHAILCDASRDGVRLYYPGGQVEHVTPQVRADVHAAITTSLERDWPHYIQGLIDRGALQTQ</sequence>
<dbReference type="Proteomes" id="UP001291653">
    <property type="component" value="Plasmid pYSPA8-2"/>
</dbReference>
<name>A0AA86IVP8_9ACTN</name>
<organism evidence="1 2">
    <name type="scientific">Streptomyces yaizuensis</name>
    <dbReference type="NCBI Taxonomy" id="2989713"/>
    <lineage>
        <taxon>Bacteria</taxon>
        <taxon>Bacillati</taxon>
        <taxon>Actinomycetota</taxon>
        <taxon>Actinomycetes</taxon>
        <taxon>Kitasatosporales</taxon>
        <taxon>Streptomycetaceae</taxon>
        <taxon>Streptomyces</taxon>
    </lineage>
</organism>
<evidence type="ECO:0000313" key="2">
    <source>
        <dbReference type="Proteomes" id="UP001291653"/>
    </source>
</evidence>
<dbReference type="AlphaFoldDB" id="A0AA86IVP8"/>
<evidence type="ECO:0000313" key="1">
    <source>
        <dbReference type="EMBL" id="BDT39600.1"/>
    </source>
</evidence>